<reference evidence="1 2" key="2">
    <citation type="submission" date="2018-11" db="EMBL/GenBank/DDBJ databases">
        <authorList>
            <consortium name="Pathogen Informatics"/>
        </authorList>
    </citation>
    <scope>NUCLEOTIDE SEQUENCE [LARGE SCALE GENOMIC DNA]</scope>
</reference>
<dbReference type="WBParaSite" id="GPUH_0000465301-mRNA-1">
    <property type="protein sequence ID" value="GPUH_0000465301-mRNA-1"/>
    <property type="gene ID" value="GPUH_0000465301"/>
</dbReference>
<evidence type="ECO:0000313" key="1">
    <source>
        <dbReference type="EMBL" id="VDK46450.1"/>
    </source>
</evidence>
<evidence type="ECO:0000313" key="2">
    <source>
        <dbReference type="Proteomes" id="UP000271098"/>
    </source>
</evidence>
<sequence length="90" mass="9637">MSVQIMIELESKVHGWRRLHGARSDDSRPGGMGNSHPVLSAMILFLIVVTNSFASVSDSCNQLRSSTDSLTSGLVIREFSKSSPSASSPS</sequence>
<evidence type="ECO:0000313" key="3">
    <source>
        <dbReference type="WBParaSite" id="GPUH_0000465301-mRNA-1"/>
    </source>
</evidence>
<dbReference type="Proteomes" id="UP000271098">
    <property type="component" value="Unassembled WGS sequence"/>
</dbReference>
<reference evidence="3" key="1">
    <citation type="submission" date="2016-06" db="UniProtKB">
        <authorList>
            <consortium name="WormBaseParasite"/>
        </authorList>
    </citation>
    <scope>IDENTIFICATION</scope>
</reference>
<organism evidence="3">
    <name type="scientific">Gongylonema pulchrum</name>
    <dbReference type="NCBI Taxonomy" id="637853"/>
    <lineage>
        <taxon>Eukaryota</taxon>
        <taxon>Metazoa</taxon>
        <taxon>Ecdysozoa</taxon>
        <taxon>Nematoda</taxon>
        <taxon>Chromadorea</taxon>
        <taxon>Rhabditida</taxon>
        <taxon>Spirurina</taxon>
        <taxon>Spiruromorpha</taxon>
        <taxon>Spiruroidea</taxon>
        <taxon>Gongylonematidae</taxon>
        <taxon>Gongylonema</taxon>
    </lineage>
</organism>
<name>A0A183D7F5_9BILA</name>
<dbReference type="AlphaFoldDB" id="A0A183D7F5"/>
<dbReference type="EMBL" id="UYRT01009030">
    <property type="protein sequence ID" value="VDK46450.1"/>
    <property type="molecule type" value="Genomic_DNA"/>
</dbReference>
<gene>
    <name evidence="1" type="ORF">GPUH_LOCUS4646</name>
</gene>
<keyword evidence="2" id="KW-1185">Reference proteome</keyword>
<accession>A0A183D7F5</accession>
<proteinExistence type="predicted"/>
<protein>
    <submittedName>
        <fullName evidence="3">Secreted protein</fullName>
    </submittedName>
</protein>